<sequence>MAGTLGEDRLKEMEAEMALFEQEVLGGPVTGGPAAIEAVPMALAVPMVRPIIGTNTYQQVQQTLDARAAGFVGPPSPAFVAPVRPPPPPMMRPAFVPHILQRPGTRMPMAPPLPRPPPPPPMMAPPPLQGQQQVSQPIQHMSVAPVVRDMMSPVGESSGPSVASSSAPVIQAAPTVYSAPPATIQRKPERTQRQARMEELAVRVAEQQAAIIAAGLLDKKETEELNSSSMRASRSEPEPHHTEVESVSEDKRKPKSEKMKKCIRTAAGTTWEDASLLEWEPDDFRIFCGDLGNEVNDDILARAFSRYPSFLKAKVVRDKRTGKTKGYGFVSFKDPNDYVRAMREMNGKYVGSRPIKLRKSMWRDRNMDVVRKKQKEKKKLGLR</sequence>
<dbReference type="GO" id="GO:0003729">
    <property type="term" value="F:mRNA binding"/>
    <property type="evidence" value="ECO:0007669"/>
    <property type="project" value="InterPro"/>
</dbReference>
<dbReference type="InterPro" id="IPR050825">
    <property type="entry name" value="RBM42_RBP45_47-like"/>
</dbReference>
<keyword evidence="3 5" id="KW-0694">RNA-binding</keyword>
<dbReference type="CDD" id="cd12383">
    <property type="entry name" value="RRM_RBM42"/>
    <property type="match status" value="1"/>
</dbReference>
<evidence type="ECO:0000256" key="1">
    <source>
        <dbReference type="ARBA" id="ARBA00007408"/>
    </source>
</evidence>
<accession>A0A8C6UFM5</accession>
<comment type="similarity">
    <text evidence="1">Belongs to the RRM RBM42 family.</text>
</comment>
<reference evidence="8" key="1">
    <citation type="submission" date="2025-08" db="UniProtKB">
        <authorList>
            <consortium name="Ensembl"/>
        </authorList>
    </citation>
    <scope>IDENTIFICATION</scope>
</reference>
<dbReference type="PANTHER" id="PTHR47640:SF11">
    <property type="entry name" value="RNA-BINDING PROTEIN 42"/>
    <property type="match status" value="1"/>
</dbReference>
<evidence type="ECO:0000256" key="3">
    <source>
        <dbReference type="ARBA" id="ARBA00022884"/>
    </source>
</evidence>
<dbReference type="InterPro" id="IPR012677">
    <property type="entry name" value="Nucleotide-bd_a/b_plait_sf"/>
</dbReference>
<proteinExistence type="inferred from homology"/>
<dbReference type="PROSITE" id="PS50102">
    <property type="entry name" value="RRM"/>
    <property type="match status" value="1"/>
</dbReference>
<organism evidence="8 9">
    <name type="scientific">Neogobius melanostomus</name>
    <name type="common">round goby</name>
    <dbReference type="NCBI Taxonomy" id="47308"/>
    <lineage>
        <taxon>Eukaryota</taxon>
        <taxon>Metazoa</taxon>
        <taxon>Chordata</taxon>
        <taxon>Craniata</taxon>
        <taxon>Vertebrata</taxon>
        <taxon>Euteleostomi</taxon>
        <taxon>Actinopterygii</taxon>
        <taxon>Neopterygii</taxon>
        <taxon>Teleostei</taxon>
        <taxon>Neoteleostei</taxon>
        <taxon>Acanthomorphata</taxon>
        <taxon>Gobiaria</taxon>
        <taxon>Gobiiformes</taxon>
        <taxon>Gobioidei</taxon>
        <taxon>Gobiidae</taxon>
        <taxon>Benthophilinae</taxon>
        <taxon>Neogobiini</taxon>
        <taxon>Neogobius</taxon>
    </lineage>
</organism>
<dbReference type="PANTHER" id="PTHR47640">
    <property type="entry name" value="TRNA SELENOCYSTEINE 1-ASSOCIATED PROTEIN 1-RELATED-RELATED"/>
    <property type="match status" value="1"/>
</dbReference>
<keyword evidence="9" id="KW-1185">Reference proteome</keyword>
<dbReference type="Proteomes" id="UP000694523">
    <property type="component" value="Unplaced"/>
</dbReference>
<evidence type="ECO:0000256" key="2">
    <source>
        <dbReference type="ARBA" id="ARBA00015192"/>
    </source>
</evidence>
<dbReference type="SUPFAM" id="SSF54928">
    <property type="entry name" value="RNA-binding domain, RBD"/>
    <property type="match status" value="1"/>
</dbReference>
<reference evidence="8" key="2">
    <citation type="submission" date="2025-09" db="UniProtKB">
        <authorList>
            <consortium name="Ensembl"/>
        </authorList>
    </citation>
    <scope>IDENTIFICATION</scope>
</reference>
<dbReference type="InterPro" id="IPR000504">
    <property type="entry name" value="RRM_dom"/>
</dbReference>
<dbReference type="InterPro" id="IPR034215">
    <property type="entry name" value="RBM42_RRM"/>
</dbReference>
<feature type="compositionally biased region" description="Basic and acidic residues" evidence="6">
    <location>
        <begin position="233"/>
        <end position="259"/>
    </location>
</feature>
<feature type="domain" description="RRM" evidence="7">
    <location>
        <begin position="284"/>
        <end position="362"/>
    </location>
</feature>
<dbReference type="Pfam" id="PF00076">
    <property type="entry name" value="RRM_1"/>
    <property type="match status" value="1"/>
</dbReference>
<dbReference type="AlphaFoldDB" id="A0A8C6UFM5"/>
<evidence type="ECO:0000256" key="4">
    <source>
        <dbReference type="ARBA" id="ARBA00030574"/>
    </source>
</evidence>
<evidence type="ECO:0000313" key="9">
    <source>
        <dbReference type="Proteomes" id="UP000694523"/>
    </source>
</evidence>
<dbReference type="SMART" id="SM00360">
    <property type="entry name" value="RRM"/>
    <property type="match status" value="1"/>
</dbReference>
<name>A0A8C6UFM5_9GOBI</name>
<protein>
    <recommendedName>
        <fullName evidence="2">RNA-binding protein 42</fullName>
    </recommendedName>
    <alternativeName>
        <fullName evidence="4">RNA-binding motif protein 42</fullName>
    </alternativeName>
</protein>
<dbReference type="Gene3D" id="3.30.70.330">
    <property type="match status" value="1"/>
</dbReference>
<dbReference type="Ensembl" id="ENSNMLT00000038472.1">
    <property type="protein sequence ID" value="ENSNMLP00000034533.1"/>
    <property type="gene ID" value="ENSNMLG00000021488.1"/>
</dbReference>
<dbReference type="InterPro" id="IPR035979">
    <property type="entry name" value="RBD_domain_sf"/>
</dbReference>
<evidence type="ECO:0000256" key="6">
    <source>
        <dbReference type="SAM" id="MobiDB-lite"/>
    </source>
</evidence>
<evidence type="ECO:0000313" key="8">
    <source>
        <dbReference type="Ensembl" id="ENSNMLP00000034533.1"/>
    </source>
</evidence>
<feature type="region of interest" description="Disordered" evidence="6">
    <location>
        <begin position="222"/>
        <end position="259"/>
    </location>
</feature>
<evidence type="ECO:0000256" key="5">
    <source>
        <dbReference type="PROSITE-ProRule" id="PRU00176"/>
    </source>
</evidence>
<evidence type="ECO:0000259" key="7">
    <source>
        <dbReference type="PROSITE" id="PS50102"/>
    </source>
</evidence>